<evidence type="ECO:0000256" key="1">
    <source>
        <dbReference type="SAM" id="MobiDB-lite"/>
    </source>
</evidence>
<organism evidence="2">
    <name type="scientific">Lygus hesperus</name>
    <name type="common">Western plant bug</name>
    <dbReference type="NCBI Taxonomy" id="30085"/>
    <lineage>
        <taxon>Eukaryota</taxon>
        <taxon>Metazoa</taxon>
        <taxon>Ecdysozoa</taxon>
        <taxon>Arthropoda</taxon>
        <taxon>Hexapoda</taxon>
        <taxon>Insecta</taxon>
        <taxon>Pterygota</taxon>
        <taxon>Neoptera</taxon>
        <taxon>Paraneoptera</taxon>
        <taxon>Hemiptera</taxon>
        <taxon>Heteroptera</taxon>
        <taxon>Panheteroptera</taxon>
        <taxon>Cimicomorpha</taxon>
        <taxon>Miridae</taxon>
        <taxon>Mirini</taxon>
        <taxon>Lygus</taxon>
    </lineage>
</organism>
<dbReference type="AlphaFoldDB" id="A0A146LKQ9"/>
<sequence>MTHKSPPEHAFHVEKPHQSRFGQTPPQAQHSHVHKTHPRSTPIDVADVERPSLTFHVHAHAVDSRRHVRANSSAQTLLQITKPTHFHTHRHSVDGNPLQAQHDVDTAHHVVCFAKKTHNTPAYVTLMAWR</sequence>
<feature type="compositionally biased region" description="Basic and acidic residues" evidence="1">
    <location>
        <begin position="1"/>
        <end position="17"/>
    </location>
</feature>
<protein>
    <submittedName>
        <fullName evidence="2">Uncharacterized protein</fullName>
    </submittedName>
</protein>
<proteinExistence type="predicted"/>
<dbReference type="EMBL" id="GDHC01010590">
    <property type="protein sequence ID" value="JAQ08039.1"/>
    <property type="molecule type" value="Transcribed_RNA"/>
</dbReference>
<name>A0A146LKQ9_LYGHE</name>
<feature type="region of interest" description="Disordered" evidence="1">
    <location>
        <begin position="1"/>
        <end position="44"/>
    </location>
</feature>
<feature type="compositionally biased region" description="Polar residues" evidence="1">
    <location>
        <begin position="20"/>
        <end position="30"/>
    </location>
</feature>
<evidence type="ECO:0000313" key="2">
    <source>
        <dbReference type="EMBL" id="JAQ08039.1"/>
    </source>
</evidence>
<gene>
    <name evidence="2" type="ORF">g.94904</name>
</gene>
<accession>A0A146LKQ9</accession>
<reference evidence="2" key="1">
    <citation type="journal article" date="2016" name="Gigascience">
        <title>De novo construction of an expanded transcriptome assembly for the western tarnished plant bug, Lygus hesperus.</title>
        <authorList>
            <person name="Tassone E.E."/>
            <person name="Geib S.M."/>
            <person name="Hall B."/>
            <person name="Fabrick J.A."/>
            <person name="Brent C.S."/>
            <person name="Hull J.J."/>
        </authorList>
    </citation>
    <scope>NUCLEOTIDE SEQUENCE</scope>
</reference>